<gene>
    <name evidence="1" type="ORF">LQ50_13220</name>
</gene>
<evidence type="ECO:0008006" key="3">
    <source>
        <dbReference type="Google" id="ProtNLM"/>
    </source>
</evidence>
<dbReference type="EMBL" id="JRJU01000015">
    <property type="protein sequence ID" value="KHF39795.1"/>
    <property type="molecule type" value="Genomic_DNA"/>
</dbReference>
<dbReference type="InterPro" id="IPR029025">
    <property type="entry name" value="T3SS_substrate_exporter_C"/>
</dbReference>
<dbReference type="RefSeq" id="WP_034629676.1">
    <property type="nucleotide sequence ID" value="NZ_JRJU01000015.1"/>
</dbReference>
<evidence type="ECO:0000313" key="1">
    <source>
        <dbReference type="EMBL" id="KHF39795.1"/>
    </source>
</evidence>
<accession>A0A0B0IES5</accession>
<dbReference type="STRING" id="333138.LQ50_13220"/>
<name>A0A0B0IES5_9BACI</name>
<dbReference type="Pfam" id="PF01312">
    <property type="entry name" value="Bac_export_2"/>
    <property type="match status" value="1"/>
</dbReference>
<protein>
    <recommendedName>
        <fullName evidence="3">Type III secretion exporter</fullName>
    </recommendedName>
</protein>
<dbReference type="GO" id="GO:0009306">
    <property type="term" value="P:protein secretion"/>
    <property type="evidence" value="ECO:0007669"/>
    <property type="project" value="InterPro"/>
</dbReference>
<dbReference type="GO" id="GO:0005886">
    <property type="term" value="C:plasma membrane"/>
    <property type="evidence" value="ECO:0007669"/>
    <property type="project" value="TreeGrafter"/>
</dbReference>
<organism evidence="1 2">
    <name type="scientific">Halalkalibacter okhensis</name>
    <dbReference type="NCBI Taxonomy" id="333138"/>
    <lineage>
        <taxon>Bacteria</taxon>
        <taxon>Bacillati</taxon>
        <taxon>Bacillota</taxon>
        <taxon>Bacilli</taxon>
        <taxon>Bacillales</taxon>
        <taxon>Bacillaceae</taxon>
        <taxon>Halalkalibacter</taxon>
    </lineage>
</organism>
<proteinExistence type="predicted"/>
<dbReference type="SUPFAM" id="SSF160544">
    <property type="entry name" value="EscU C-terminal domain-like"/>
    <property type="match status" value="1"/>
</dbReference>
<dbReference type="Proteomes" id="UP000030832">
    <property type="component" value="Unassembled WGS sequence"/>
</dbReference>
<dbReference type="AlphaFoldDB" id="A0A0B0IES5"/>
<dbReference type="eggNOG" id="COG2257">
    <property type="taxonomic scope" value="Bacteria"/>
</dbReference>
<evidence type="ECO:0000313" key="2">
    <source>
        <dbReference type="Proteomes" id="UP000030832"/>
    </source>
</evidence>
<dbReference type="PANTHER" id="PTHR30531">
    <property type="entry name" value="FLAGELLAR BIOSYNTHETIC PROTEIN FLHB"/>
    <property type="match status" value="1"/>
</dbReference>
<dbReference type="PANTHER" id="PTHR30531:SF12">
    <property type="entry name" value="FLAGELLAR BIOSYNTHETIC PROTEIN FLHB"/>
    <property type="match status" value="1"/>
</dbReference>
<dbReference type="InterPro" id="IPR006135">
    <property type="entry name" value="T3SS_substrate_exporter"/>
</dbReference>
<dbReference type="OrthoDB" id="5244399at2"/>
<keyword evidence="2" id="KW-1185">Reference proteome</keyword>
<sequence>MNEIEKKERKRKAFALRYQPEIDQSPKVVGTGQGFVAEEIIAKAKEHDIPIQEDPSLVEMLATLEVNRSIPSELYEVVAEVFSFIYKIDQNG</sequence>
<comment type="caution">
    <text evidence="1">The sequence shown here is derived from an EMBL/GenBank/DDBJ whole genome shotgun (WGS) entry which is preliminary data.</text>
</comment>
<dbReference type="Gene3D" id="3.40.1690.10">
    <property type="entry name" value="secretion proteins EscU"/>
    <property type="match status" value="1"/>
</dbReference>
<reference evidence="1 2" key="1">
    <citation type="submission" date="2014-09" db="EMBL/GenBank/DDBJ databases">
        <title>Genome sequencing and annotation of Bacillus Okhensis strain Kh10-101T.</title>
        <authorList>
            <person name="Prakash J.S."/>
        </authorList>
    </citation>
    <scope>NUCLEOTIDE SEQUENCE [LARGE SCALE GENOMIC DNA]</scope>
    <source>
        <strain evidence="2">Kh10-101T</strain>
    </source>
</reference>